<sequence length="280" mass="31899">MKKLLQKAIPKMYGFYFNILHLFSKEKSADLALRVFSVPRKGNILPHQKSFLSTARTQKIAFEDGLFMLYHWKGNGPTVLLNHGWESNSFRWKYLIEPLQELDYNIISIDAPAHGGSDGTLFTAVKYSRIIKDTIELYQPKIVIAHSVGAMATIFQESQKPHPFIEKFVFLGSPNRLEVIMRGYQELTSFNNSVYESLNKSLKAKFGYHIEEFNAANFAKKIKVPALIVHNPDDLIVPFQAMEEIAAAMPFATTYTSQTGGHSLYTQEVIDRVIEFLKEA</sequence>
<dbReference type="RefSeq" id="WP_041566852.1">
    <property type="nucleotide sequence ID" value="NZ_QKZR01000001.1"/>
</dbReference>
<keyword evidence="3" id="KW-1185">Reference proteome</keyword>
<comment type="caution">
    <text evidence="2">The sequence shown here is derived from an EMBL/GenBank/DDBJ whole genome shotgun (WGS) entry which is preliminary data.</text>
</comment>
<dbReference type="Gene3D" id="3.40.50.1820">
    <property type="entry name" value="alpha/beta hydrolase"/>
    <property type="match status" value="1"/>
</dbReference>
<dbReference type="InterPro" id="IPR022742">
    <property type="entry name" value="Hydrolase_4"/>
</dbReference>
<dbReference type="InterPro" id="IPR050266">
    <property type="entry name" value="AB_hydrolase_sf"/>
</dbReference>
<proteinExistence type="predicted"/>
<dbReference type="Proteomes" id="UP000248584">
    <property type="component" value="Unassembled WGS sequence"/>
</dbReference>
<dbReference type="InterPro" id="IPR029058">
    <property type="entry name" value="AB_hydrolase_fold"/>
</dbReference>
<dbReference type="EMBL" id="QKZR01000001">
    <property type="protein sequence ID" value="PZX43250.1"/>
    <property type="molecule type" value="Genomic_DNA"/>
</dbReference>
<reference evidence="2 3" key="1">
    <citation type="submission" date="2018-06" db="EMBL/GenBank/DDBJ databases">
        <title>Genomic Encyclopedia of Archaeal and Bacterial Type Strains, Phase II (KMG-II): from individual species to whole genera.</title>
        <authorList>
            <person name="Goeker M."/>
        </authorList>
    </citation>
    <scope>NUCLEOTIDE SEQUENCE [LARGE SCALE GENOMIC DNA]</scope>
    <source>
        <strain evidence="2 3">DSM 17205</strain>
    </source>
</reference>
<dbReference type="PANTHER" id="PTHR43798">
    <property type="entry name" value="MONOACYLGLYCEROL LIPASE"/>
    <property type="match status" value="1"/>
</dbReference>
<gene>
    <name evidence="2" type="ORF">LX97_00250</name>
</gene>
<accession>A0ABX5PZP4</accession>
<organism evidence="2 3">
    <name type="scientific">Nonlabens dokdonensis</name>
    <dbReference type="NCBI Taxonomy" id="328515"/>
    <lineage>
        <taxon>Bacteria</taxon>
        <taxon>Pseudomonadati</taxon>
        <taxon>Bacteroidota</taxon>
        <taxon>Flavobacteriia</taxon>
        <taxon>Flavobacteriales</taxon>
        <taxon>Flavobacteriaceae</taxon>
        <taxon>Nonlabens</taxon>
    </lineage>
</organism>
<protein>
    <submittedName>
        <fullName evidence="2">Pimeloyl-ACP methyl ester carboxylesterase</fullName>
    </submittedName>
</protein>
<evidence type="ECO:0000259" key="1">
    <source>
        <dbReference type="Pfam" id="PF12146"/>
    </source>
</evidence>
<feature type="domain" description="Serine aminopeptidase S33" evidence="1">
    <location>
        <begin position="78"/>
        <end position="178"/>
    </location>
</feature>
<evidence type="ECO:0000313" key="2">
    <source>
        <dbReference type="EMBL" id="PZX43250.1"/>
    </source>
</evidence>
<name>A0ABX5PZP4_9FLAO</name>
<dbReference type="Pfam" id="PF12146">
    <property type="entry name" value="Hydrolase_4"/>
    <property type="match status" value="1"/>
</dbReference>
<dbReference type="SUPFAM" id="SSF53474">
    <property type="entry name" value="alpha/beta-Hydrolases"/>
    <property type="match status" value="1"/>
</dbReference>
<evidence type="ECO:0000313" key="3">
    <source>
        <dbReference type="Proteomes" id="UP000248584"/>
    </source>
</evidence>